<gene>
    <name evidence="2" type="ORF">BN971_03249</name>
</gene>
<dbReference type="InterPro" id="IPR006448">
    <property type="entry name" value="Phage_term_ssu_P27"/>
</dbReference>
<dbReference type="Proteomes" id="UP000198875">
    <property type="component" value="Unassembled WGS sequence"/>
</dbReference>
<dbReference type="OrthoDB" id="5124104at2"/>
<accession>A0A0U0WAB8</accession>
<organism evidence="2 3">
    <name type="scientific">Mycobacterium bohemicum DSM 44277</name>
    <dbReference type="NCBI Taxonomy" id="1236609"/>
    <lineage>
        <taxon>Bacteria</taxon>
        <taxon>Bacillati</taxon>
        <taxon>Actinomycetota</taxon>
        <taxon>Actinomycetes</taxon>
        <taxon>Mycobacteriales</taxon>
        <taxon>Mycobacteriaceae</taxon>
        <taxon>Mycobacterium</taxon>
    </lineage>
</organism>
<evidence type="ECO:0000313" key="2">
    <source>
        <dbReference type="EMBL" id="CPR11956.1"/>
    </source>
</evidence>
<protein>
    <submittedName>
        <fullName evidence="2">Phage terminase, small subunit</fullName>
    </submittedName>
</protein>
<dbReference type="NCBIfam" id="TIGR01558">
    <property type="entry name" value="sm_term_P27"/>
    <property type="match status" value="1"/>
</dbReference>
<proteinExistence type="predicted"/>
<name>A0A0U0WAB8_MYCBE</name>
<dbReference type="EMBL" id="CSTD01000003">
    <property type="protein sequence ID" value="CPR11956.1"/>
    <property type="molecule type" value="Genomic_DNA"/>
</dbReference>
<feature type="region of interest" description="Disordered" evidence="1">
    <location>
        <begin position="113"/>
        <end position="154"/>
    </location>
</feature>
<reference evidence="2 3" key="1">
    <citation type="submission" date="2015-03" db="EMBL/GenBank/DDBJ databases">
        <authorList>
            <person name="Murphy D."/>
        </authorList>
    </citation>
    <scope>NUCLEOTIDE SEQUENCE [LARGE SCALE GENOMIC DNA]</scope>
    <source>
        <strain evidence="2 3">DSM 44277</strain>
    </source>
</reference>
<evidence type="ECO:0000313" key="3">
    <source>
        <dbReference type="Proteomes" id="UP000198875"/>
    </source>
</evidence>
<dbReference type="RefSeq" id="WP_090350305.1">
    <property type="nucleotide sequence ID" value="NZ_CSTD01000003.1"/>
</dbReference>
<feature type="compositionally biased region" description="Basic and acidic residues" evidence="1">
    <location>
        <begin position="136"/>
        <end position="154"/>
    </location>
</feature>
<evidence type="ECO:0000256" key="1">
    <source>
        <dbReference type="SAM" id="MobiDB-lite"/>
    </source>
</evidence>
<sequence>MSRRPSPNREAPRGKTRRAPVAPAGLGADGLAAWKWVWAPSHPWITERHRGLVERYCRLRDVADGLFRQIDTDGIMSTGSQKQLRTNPALAQLKNLSTELRLCETELGLTPAAESKTAPTPAGAFADTPRARAKARRPDDTLVTLLDDHRRRDA</sequence>
<dbReference type="AlphaFoldDB" id="A0A0U0WAB8"/>
<dbReference type="Pfam" id="PF05119">
    <property type="entry name" value="Terminase_4"/>
    <property type="match status" value="1"/>
</dbReference>
<feature type="region of interest" description="Disordered" evidence="1">
    <location>
        <begin position="1"/>
        <end position="24"/>
    </location>
</feature>